<dbReference type="KEGG" id="sng:SNE_A02750"/>
<protein>
    <submittedName>
        <fullName evidence="1">Uncharacterized protein</fullName>
    </submittedName>
</protein>
<dbReference type="EMBL" id="FR872582">
    <property type="protein sequence ID" value="CCB88152.1"/>
    <property type="molecule type" value="Genomic_DNA"/>
</dbReference>
<organism evidence="1 2">
    <name type="scientific">Simkania negevensis (strain ATCC VR-1471 / DSM 27360 / Z)</name>
    <dbReference type="NCBI Taxonomy" id="331113"/>
    <lineage>
        <taxon>Bacteria</taxon>
        <taxon>Pseudomonadati</taxon>
        <taxon>Chlamydiota</taxon>
        <taxon>Chlamydiia</taxon>
        <taxon>Parachlamydiales</taxon>
        <taxon>Simkaniaceae</taxon>
        <taxon>Simkania</taxon>
    </lineage>
</organism>
<reference evidence="1 2" key="2">
    <citation type="journal article" date="2011" name="Mol. Biol. Evol.">
        <title>Unity in variety--the pan-genome of the Chlamydiae.</title>
        <authorList>
            <person name="Collingro A."/>
            <person name="Tischler P."/>
            <person name="Weinmaier T."/>
            <person name="Penz T."/>
            <person name="Heinz E."/>
            <person name="Brunham R.C."/>
            <person name="Read T.D."/>
            <person name="Bavoil P.M."/>
            <person name="Sachse K."/>
            <person name="Kahane S."/>
            <person name="Friedman M.G."/>
            <person name="Rattei T."/>
            <person name="Myers G.S."/>
            <person name="Horn M."/>
        </authorList>
    </citation>
    <scope>NUCLEOTIDE SEQUENCE [LARGE SCALE GENOMIC DNA]</scope>
    <source>
        <strain evidence="2">ATCC VR-1471 / Z</strain>
    </source>
</reference>
<dbReference type="Proteomes" id="UP000000496">
    <property type="component" value="Chromosome gsn.131"/>
</dbReference>
<dbReference type="RefSeq" id="WP_013942619.1">
    <property type="nucleotide sequence ID" value="NC_015713.1"/>
</dbReference>
<reference key="1">
    <citation type="journal article" date="2011" name="Mol. Biol. Evol.">
        <title>Unity in variety -- the pan-genome of the Chlamydiae.</title>
        <authorList>
            <person name="Collingro A."/>
            <person name="Tischler P."/>
            <person name="Weinmaier T."/>
            <person name="Penz T."/>
            <person name="Heinz E."/>
            <person name="Brunham R.C."/>
            <person name="Read T.D."/>
            <person name="Bavoil P.M."/>
            <person name="Sachse K."/>
            <person name="Kahane S."/>
            <person name="Friedman M.G."/>
            <person name="Rattei T."/>
            <person name="Myers G.S.A."/>
            <person name="Horn M."/>
        </authorList>
    </citation>
    <scope>NUCLEOTIDE SEQUENCE</scope>
    <source>
        <strain>Z</strain>
    </source>
</reference>
<gene>
    <name evidence="1" type="ordered locus">SNE_A02750</name>
</gene>
<proteinExistence type="predicted"/>
<sequence>MKQLLLAGADVNGTAMAGAVKGGQNEAVETLRNERKSLRLGWQYFRARIGF</sequence>
<keyword evidence="2" id="KW-1185">Reference proteome</keyword>
<dbReference type="AlphaFoldDB" id="F8L604"/>
<dbReference type="HOGENOM" id="CLU_3103818_0_0_0"/>
<evidence type="ECO:0000313" key="2">
    <source>
        <dbReference type="Proteomes" id="UP000000496"/>
    </source>
</evidence>
<evidence type="ECO:0000313" key="1">
    <source>
        <dbReference type="EMBL" id="CCB88152.1"/>
    </source>
</evidence>
<accession>F8L604</accession>
<name>F8L604_SIMNZ</name>